<sequence length="70" mass="7964">MGWFTPLMPSLDVRKIEPMFKHLVRLYTKEVADDIVNEAIERAILDRINPRNSKIPEAPIPPAGRIIRGG</sequence>
<evidence type="ECO:0000313" key="1">
    <source>
        <dbReference type="EMBL" id="AFQ22247.1"/>
    </source>
</evidence>
<evidence type="ECO:0000313" key="2">
    <source>
        <dbReference type="Proteomes" id="UP000006280"/>
    </source>
</evidence>
<dbReference type="EMBL" id="JX195166">
    <property type="protein sequence ID" value="AFQ22247.1"/>
    <property type="molecule type" value="Genomic_DNA"/>
</dbReference>
<dbReference type="KEGG" id="vg:13826790"/>
<protein>
    <submittedName>
        <fullName evidence="1">Uncharacterized protein</fullName>
    </submittedName>
</protein>
<gene>
    <name evidence="1" type="ORF">My1_088</name>
</gene>
<dbReference type="Proteomes" id="UP000006280">
    <property type="component" value="Segment"/>
</dbReference>
<name>J9QNX3_9CAUD</name>
<keyword evidence="2" id="KW-1185">Reference proteome</keyword>
<dbReference type="GeneID" id="13826790"/>
<accession>J9QNX3</accession>
<proteinExistence type="predicted"/>
<dbReference type="RefSeq" id="YP_006906340.1">
    <property type="nucleotide sequence ID" value="NC_018837.1"/>
</dbReference>
<reference evidence="1 2" key="1">
    <citation type="journal article" date="2012" name="J. Virol.">
        <title>Complete Genome Sequence of Pectobacterium carotovorum subsp. carotovorum Bacteriophage My1.</title>
        <authorList>
            <person name="Lee D.H."/>
            <person name="Lee J.H."/>
            <person name="Shin H."/>
            <person name="Ji S."/>
            <person name="Roh E."/>
            <person name="Jung K."/>
            <person name="Ryu S."/>
            <person name="Choi J."/>
            <person name="Heu S."/>
        </authorList>
    </citation>
    <scope>NUCLEOTIDE SEQUENCE [LARGE SCALE GENOMIC DNA]</scope>
</reference>
<organism evidence="1 2">
    <name type="scientific">Pectobacterium phage My1</name>
    <dbReference type="NCBI Taxonomy" id="1204539"/>
    <lineage>
        <taxon>Viruses</taxon>
        <taxon>Duplodnaviria</taxon>
        <taxon>Heunggongvirae</taxon>
        <taxon>Uroviricota</taxon>
        <taxon>Caudoviricetes</taxon>
        <taxon>Demerecviridae</taxon>
        <taxon>Mccorquodalevirinae</taxon>
        <taxon>Myunavirus</taxon>
        <taxon>Myunavirus My1</taxon>
    </lineage>
</organism>